<proteinExistence type="predicted"/>
<dbReference type="Proteomes" id="UP000256269">
    <property type="component" value="Unassembled WGS sequence"/>
</dbReference>
<sequence>MVTLVRAFAALSPRAPGNNRPNGGGCRSTNRGVSLLDQPEKAHRRDDVILLVGRGHQRGPREVPADLPRPFDQQPIARPAEHGPECGTKPVEAAQPRLKRVVCRGHSLLLTNMSRVSRPSSEAQIVRQQIRNLVMGLGGRVDEFRFLIRERAGPFAASFDAVLADGHHDGQDPATLPTGELLRRTVRAHSQNRAHRPHAGPGPAASQRRAVGEMGSSRLCGQVEKQLLLYAAGGAVAACWSGGW</sequence>
<dbReference type="EMBL" id="QUNO01000006">
    <property type="protein sequence ID" value="REH46883.1"/>
    <property type="molecule type" value="Genomic_DNA"/>
</dbReference>
<feature type="region of interest" description="Disordered" evidence="1">
    <location>
        <begin position="13"/>
        <end position="32"/>
    </location>
</feature>
<comment type="caution">
    <text evidence="2">The sequence shown here is derived from an EMBL/GenBank/DDBJ whole genome shotgun (WGS) entry which is preliminary data.</text>
</comment>
<feature type="compositionally biased region" description="Basic residues" evidence="1">
    <location>
        <begin position="188"/>
        <end position="198"/>
    </location>
</feature>
<reference evidence="2 3" key="1">
    <citation type="submission" date="2018-08" db="EMBL/GenBank/DDBJ databases">
        <title>Genomic Encyclopedia of Archaeal and Bacterial Type Strains, Phase II (KMG-II): from individual species to whole genera.</title>
        <authorList>
            <person name="Goeker M."/>
        </authorList>
    </citation>
    <scope>NUCLEOTIDE SEQUENCE [LARGE SCALE GENOMIC DNA]</scope>
    <source>
        <strain evidence="2 3">DSM 45791</strain>
    </source>
</reference>
<keyword evidence="3" id="KW-1185">Reference proteome</keyword>
<feature type="region of interest" description="Disordered" evidence="1">
    <location>
        <begin position="188"/>
        <end position="211"/>
    </location>
</feature>
<dbReference type="AlphaFoldDB" id="A0A3E0HK91"/>
<evidence type="ECO:0000313" key="3">
    <source>
        <dbReference type="Proteomes" id="UP000256269"/>
    </source>
</evidence>
<gene>
    <name evidence="2" type="ORF">BCF44_10647</name>
</gene>
<evidence type="ECO:0000256" key="1">
    <source>
        <dbReference type="SAM" id="MobiDB-lite"/>
    </source>
</evidence>
<organism evidence="2 3">
    <name type="scientific">Kutzneria buriramensis</name>
    <dbReference type="NCBI Taxonomy" id="1045776"/>
    <lineage>
        <taxon>Bacteria</taxon>
        <taxon>Bacillati</taxon>
        <taxon>Actinomycetota</taxon>
        <taxon>Actinomycetes</taxon>
        <taxon>Pseudonocardiales</taxon>
        <taxon>Pseudonocardiaceae</taxon>
        <taxon>Kutzneria</taxon>
    </lineage>
</organism>
<accession>A0A3E0HK91</accession>
<name>A0A3E0HK91_9PSEU</name>
<evidence type="ECO:0000313" key="2">
    <source>
        <dbReference type="EMBL" id="REH46883.1"/>
    </source>
</evidence>
<protein>
    <submittedName>
        <fullName evidence="2">Uncharacterized protein</fullName>
    </submittedName>
</protein>